<proteinExistence type="inferred from homology"/>
<dbReference type="RefSeq" id="WP_090799006.1">
    <property type="nucleotide sequence ID" value="NZ_BOND01000002.1"/>
</dbReference>
<keyword evidence="4" id="KW-0456">Lyase</keyword>
<dbReference type="STRING" id="137265.SAMN05421684_5528"/>
<name>A0A1H3TDY0_9ACTN</name>
<evidence type="ECO:0000256" key="2">
    <source>
        <dbReference type="ARBA" id="ARBA00022723"/>
    </source>
</evidence>
<dbReference type="AlphaFoldDB" id="A0A1H3TDY0"/>
<dbReference type="EMBL" id="FNQB01000003">
    <property type="protein sequence ID" value="SDZ48041.1"/>
    <property type="molecule type" value="Genomic_DNA"/>
</dbReference>
<dbReference type="Gene3D" id="3.90.1590.10">
    <property type="entry name" value="glutathione-dependent formaldehyde- activating enzyme (gfa)"/>
    <property type="match status" value="1"/>
</dbReference>
<dbReference type="InterPro" id="IPR011057">
    <property type="entry name" value="Mss4-like_sf"/>
</dbReference>
<keyword evidence="2" id="KW-0479">Metal-binding</keyword>
<dbReference type="Pfam" id="PF04828">
    <property type="entry name" value="GFA"/>
    <property type="match status" value="1"/>
</dbReference>
<dbReference type="GO" id="GO:0016846">
    <property type="term" value="F:carbon-sulfur lyase activity"/>
    <property type="evidence" value="ECO:0007669"/>
    <property type="project" value="InterPro"/>
</dbReference>
<evidence type="ECO:0000313" key="7">
    <source>
        <dbReference type="Proteomes" id="UP000199632"/>
    </source>
</evidence>
<dbReference type="GO" id="GO:0046872">
    <property type="term" value="F:metal ion binding"/>
    <property type="evidence" value="ECO:0007669"/>
    <property type="project" value="UniProtKB-KW"/>
</dbReference>
<keyword evidence="3" id="KW-0862">Zinc</keyword>
<evidence type="ECO:0000256" key="3">
    <source>
        <dbReference type="ARBA" id="ARBA00022833"/>
    </source>
</evidence>
<dbReference type="OrthoDB" id="9786619at2"/>
<reference evidence="7" key="1">
    <citation type="submission" date="2016-10" db="EMBL/GenBank/DDBJ databases">
        <authorList>
            <person name="Varghese N."/>
            <person name="Submissions S."/>
        </authorList>
    </citation>
    <scope>NUCLEOTIDE SEQUENCE [LARGE SCALE GENOMIC DNA]</scope>
    <source>
        <strain evidence="7">DSM 44718</strain>
    </source>
</reference>
<dbReference type="PROSITE" id="PS51891">
    <property type="entry name" value="CENP_V_GFA"/>
    <property type="match status" value="1"/>
</dbReference>
<gene>
    <name evidence="6" type="ORF">SAMN05421684_5528</name>
</gene>
<feature type="domain" description="CENP-V/GFA" evidence="5">
    <location>
        <begin position="5"/>
        <end position="139"/>
    </location>
</feature>
<comment type="similarity">
    <text evidence="1">Belongs to the Gfa family.</text>
</comment>
<dbReference type="PANTHER" id="PTHR33337">
    <property type="entry name" value="GFA DOMAIN-CONTAINING PROTEIN"/>
    <property type="match status" value="1"/>
</dbReference>
<protein>
    <submittedName>
        <fullName evidence="6">Uncharacterized conserved protein</fullName>
    </submittedName>
</protein>
<organism evidence="6 7">
    <name type="scientific">Asanoa ishikariensis</name>
    <dbReference type="NCBI Taxonomy" id="137265"/>
    <lineage>
        <taxon>Bacteria</taxon>
        <taxon>Bacillati</taxon>
        <taxon>Actinomycetota</taxon>
        <taxon>Actinomycetes</taxon>
        <taxon>Micromonosporales</taxon>
        <taxon>Micromonosporaceae</taxon>
        <taxon>Asanoa</taxon>
    </lineage>
</organism>
<evidence type="ECO:0000256" key="4">
    <source>
        <dbReference type="ARBA" id="ARBA00023239"/>
    </source>
</evidence>
<keyword evidence="7" id="KW-1185">Reference proteome</keyword>
<dbReference type="Proteomes" id="UP000199632">
    <property type="component" value="Unassembled WGS sequence"/>
</dbReference>
<sequence length="144" mass="15712">MSKKYTGSCACGAVTYGFDSEPSFIANCHCTDCKRSSGGEMATFAAVPDADFTVSGADTTKTYSYGPDAETCAGKGLDRVFCTNCGSRAYTNNLKDFPGIVFVQEGTLDRLDEWFPPQAEIFTWSREKWLPALDIAQYDHRAPA</sequence>
<dbReference type="InterPro" id="IPR006913">
    <property type="entry name" value="CENP-V/GFA"/>
</dbReference>
<dbReference type="PANTHER" id="PTHR33337:SF40">
    <property type="entry name" value="CENP-V_GFA DOMAIN-CONTAINING PROTEIN-RELATED"/>
    <property type="match status" value="1"/>
</dbReference>
<evidence type="ECO:0000259" key="5">
    <source>
        <dbReference type="PROSITE" id="PS51891"/>
    </source>
</evidence>
<dbReference type="SUPFAM" id="SSF51316">
    <property type="entry name" value="Mss4-like"/>
    <property type="match status" value="1"/>
</dbReference>
<evidence type="ECO:0000313" key="6">
    <source>
        <dbReference type="EMBL" id="SDZ48041.1"/>
    </source>
</evidence>
<accession>A0A1H3TDY0</accession>
<evidence type="ECO:0000256" key="1">
    <source>
        <dbReference type="ARBA" id="ARBA00005495"/>
    </source>
</evidence>